<keyword evidence="2" id="KW-0732">Signal</keyword>
<reference evidence="3 4" key="1">
    <citation type="submission" date="2015-07" db="EMBL/GenBank/DDBJ databases">
        <title>High-quality genome of monoxenous trypanosomatid Leptomonas pyrrhocoris.</title>
        <authorList>
            <person name="Flegontov P."/>
            <person name="Butenko A."/>
            <person name="Firsov S."/>
            <person name="Vlcek C."/>
            <person name="Logacheva M.D."/>
            <person name="Field M."/>
            <person name="Filatov D."/>
            <person name="Flegontova O."/>
            <person name="Gerasimov E."/>
            <person name="Jackson A.P."/>
            <person name="Kelly S."/>
            <person name="Opperdoes F."/>
            <person name="O'Reilly A."/>
            <person name="Votypka J."/>
            <person name="Yurchenko V."/>
            <person name="Lukes J."/>
        </authorList>
    </citation>
    <scope>NUCLEOTIDE SEQUENCE [LARGE SCALE GENOMIC DNA]</scope>
    <source>
        <strain evidence="3">H10</strain>
    </source>
</reference>
<accession>A0A0N0DSQ9</accession>
<gene>
    <name evidence="3" type="ORF">ABB37_07765</name>
</gene>
<dbReference type="RefSeq" id="XP_015654881.1">
    <property type="nucleotide sequence ID" value="XM_015806517.1"/>
</dbReference>
<sequence>MPYGRALRHASVLLLFGVLLLIGVFVDNTLDRSDGAYADDAREQRAGGVSLRTLLHSPSYWRRVPLTLDRREYPYVTDAFASEFLQRTTPPQLADVRDNRTLTSDDFFEELQLWRRPGSAAAQMSRVMQAQIEQERVAARATAVQQRHSKSWRTRREPPPPLLSALWPSFLMGEASRRDAPGATEDGVPRFVEVRYASRTLYYGRSTAVAARRTGNNEETNMADPVVPTAHNGTTVARRQAVSLATDEARLVPYPFVPYTGLDVGEAAAQRTQDDKGDKVPTDADGAVTPPTTLVRIGKGKLRYTASHRTAPHAPTHGWDHFYIALNLWKSEGIIPDLTDALITFLEDDVKPIFDLATSVVVSVYANVSPDRTAELIESILIPRLHAIGVHTVYATTEGSCLGYVERRPFHERIEWMACIRNEALKPLYDNGMRVFHSAWRADDGDDADAPADNGSKRHDPNTTASSDGLVVLFFNDIFFRSQDITTLLESRAETLMSSKVRPHGWVSSASTSNPTTPATADPSATANAGRTDSPPRLQQPKAGSSETTTRGTTFDMACGMDFYYTFYDTWVTRDRLGNPFEAQMPYSDDHATQEAFYRILNHDLGKPERATSMHADASVAFSPEMSAVPVKCCWNGVAAIRGRFFLPPTPAHRLGFPARETRLRAQRRWQLLPHRVNGINDEIKNDTININRNDSAATQPQGGVESGEAVPSFISVREDAPLVVMRPSGAVYDLLGSAGVAMNITGMAAYLTRVWTRRLQSTRAAWNSTRAEIAELTGHPFYSPVVYANTSSFTALLQAVLTEQQHGEHASNGLTASTTRSAFEWLTLALTSGNVTALGGTSSLASLIADLQEKNVEADGGQAGATAQPMSEIRVRDDSTYYVARHPAVRFRHAFTPSYGATVSGLKPVRDDVCLSSECLLICQDVMQAAILQDRRAPVILLNPHVRVAYDVDHFARVTRHTWFFEHPYVYWVWVMARRVQLWWSTGSSSGAAADSAVRELGKDTSATDDWLRDPATTGTSSTHPPSSFTPNPEQLPSRRETLTIEDGRGNVIDVGVMDVVTLTQMACQRITAGSIGLAVGAFFPLLRFGQLLLVALLLRWLCWSIQSGVAAKVHADVNGSNGNGGDRSTLNEAVHNNPSSLSLEEQWWSLVYNAVWYSRVARRLRSWVDGLSATDWTASRHGGDRDYLAGEHARGAAQLSDANEAFYARKNLNIRRGGGSSPASSSSISSVPLLHQQLRQHYRRKKVAATLGSCAHQTRCFLRAIARAVLWLLGTLCCVRCWCGCRPPGPPPAPRCCAATKLGRWWNTMVVGVEGASGSGEPRRPLVPPARFEMDRRGATQGGEAWRRAAGLLSSYTSSYSNDEQRFAVVRDGSRSSSYGRSAAAPASPAGVFRESGDEAENWVPGPQPQQWWSSPWQRRSAAAAAAADVATPTTVATHGINPLVAPVVLVNADSPVPTPLLLSDNPYGGGGALQSVRPRNTNARAAAPYSPTSPSGVRAGDFVGGGEASV</sequence>
<comment type="caution">
    <text evidence="3">The sequence shown here is derived from an EMBL/GenBank/DDBJ whole genome shotgun (WGS) entry which is preliminary data.</text>
</comment>
<name>A0A0N0DSQ9_LEPPY</name>
<dbReference type="EMBL" id="LGTL01000020">
    <property type="protein sequence ID" value="KPA76442.1"/>
    <property type="molecule type" value="Genomic_DNA"/>
</dbReference>
<feature type="compositionally biased region" description="Low complexity" evidence="1">
    <location>
        <begin position="508"/>
        <end position="529"/>
    </location>
</feature>
<dbReference type="Proteomes" id="UP000037923">
    <property type="component" value="Unassembled WGS sequence"/>
</dbReference>
<feature type="region of interest" description="Disordered" evidence="1">
    <location>
        <begin position="1378"/>
        <end position="1415"/>
    </location>
</feature>
<feature type="compositionally biased region" description="Low complexity" evidence="1">
    <location>
        <begin position="1378"/>
        <end position="1393"/>
    </location>
</feature>
<evidence type="ECO:0000256" key="1">
    <source>
        <dbReference type="SAM" id="MobiDB-lite"/>
    </source>
</evidence>
<feature type="compositionally biased region" description="Basic and acidic residues" evidence="1">
    <location>
        <begin position="272"/>
        <end position="282"/>
    </location>
</feature>
<dbReference type="PANTHER" id="PTHR34144">
    <property type="entry name" value="CHROMOSOME 8, WHOLE GENOME SHOTGUN SEQUENCE"/>
    <property type="match status" value="1"/>
</dbReference>
<dbReference type="InterPro" id="IPR021047">
    <property type="entry name" value="Mannosyltransferase_CMT1"/>
</dbReference>
<feature type="compositionally biased region" description="Polar residues" evidence="1">
    <location>
        <begin position="542"/>
        <end position="551"/>
    </location>
</feature>
<organism evidence="3 4">
    <name type="scientific">Leptomonas pyrrhocoris</name>
    <name type="common">Firebug parasite</name>
    <dbReference type="NCBI Taxonomy" id="157538"/>
    <lineage>
        <taxon>Eukaryota</taxon>
        <taxon>Discoba</taxon>
        <taxon>Euglenozoa</taxon>
        <taxon>Kinetoplastea</taxon>
        <taxon>Metakinetoplastina</taxon>
        <taxon>Trypanosomatida</taxon>
        <taxon>Trypanosomatidae</taxon>
        <taxon>Leishmaniinae</taxon>
        <taxon>Leptomonas</taxon>
    </lineage>
</organism>
<dbReference type="OrthoDB" id="262547at2759"/>
<feature type="region of interest" description="Disordered" evidence="1">
    <location>
        <begin position="1485"/>
        <end position="1513"/>
    </location>
</feature>
<dbReference type="VEuPathDB" id="TriTrypDB:LpyrH10_20_0880"/>
<protein>
    <submittedName>
        <fullName evidence="3">Uncharacterized protein</fullName>
    </submittedName>
</protein>
<dbReference type="OMA" id="FHERIEW"/>
<evidence type="ECO:0000256" key="2">
    <source>
        <dbReference type="SAM" id="SignalP"/>
    </source>
</evidence>
<keyword evidence="4" id="KW-1185">Reference proteome</keyword>
<evidence type="ECO:0000313" key="3">
    <source>
        <dbReference type="EMBL" id="KPA76442.1"/>
    </source>
</evidence>
<evidence type="ECO:0000313" key="4">
    <source>
        <dbReference type="Proteomes" id="UP000037923"/>
    </source>
</evidence>
<feature type="compositionally biased region" description="Low complexity" evidence="1">
    <location>
        <begin position="1016"/>
        <end position="1034"/>
    </location>
</feature>
<dbReference type="GeneID" id="26908050"/>
<feature type="region of interest" description="Disordered" evidence="1">
    <location>
        <begin position="505"/>
        <end position="551"/>
    </location>
</feature>
<feature type="signal peptide" evidence="2">
    <location>
        <begin position="1"/>
        <end position="26"/>
    </location>
</feature>
<feature type="region of interest" description="Disordered" evidence="1">
    <location>
        <begin position="268"/>
        <end position="291"/>
    </location>
</feature>
<dbReference type="PANTHER" id="PTHR34144:SF7">
    <property type="entry name" value="EXPORT PROTEIN (CAP59), PUTATIVE (AFU_ORTHOLOGUE AFUA_7G05020)-RELATED"/>
    <property type="match status" value="1"/>
</dbReference>
<proteinExistence type="predicted"/>
<feature type="region of interest" description="Disordered" evidence="1">
    <location>
        <begin position="1008"/>
        <end position="1040"/>
    </location>
</feature>
<dbReference type="Pfam" id="PF11735">
    <property type="entry name" value="CAP59_mtransfer"/>
    <property type="match status" value="2"/>
</dbReference>
<feature type="chain" id="PRO_5005846913" evidence="2">
    <location>
        <begin position="27"/>
        <end position="1513"/>
    </location>
</feature>